<proteinExistence type="predicted"/>
<evidence type="ECO:0000313" key="3">
    <source>
        <dbReference type="Proteomes" id="UP000054266"/>
    </source>
</evidence>
<reference evidence="2 3" key="1">
    <citation type="submission" date="2015-01" db="EMBL/GenBank/DDBJ databases">
        <title>The Genome Sequence of Capronia semiimmersa CBS27337.</title>
        <authorList>
            <consortium name="The Broad Institute Genomics Platform"/>
            <person name="Cuomo C."/>
            <person name="de Hoog S."/>
            <person name="Gorbushina A."/>
            <person name="Stielow B."/>
            <person name="Teixiera M."/>
            <person name="Abouelleil A."/>
            <person name="Chapman S.B."/>
            <person name="Priest M."/>
            <person name="Young S.K."/>
            <person name="Wortman J."/>
            <person name="Nusbaum C."/>
            <person name="Birren B."/>
        </authorList>
    </citation>
    <scope>NUCLEOTIDE SEQUENCE [LARGE SCALE GENOMIC DNA]</scope>
    <source>
        <strain evidence="2 3">CBS 27337</strain>
    </source>
</reference>
<evidence type="ECO:0000313" key="2">
    <source>
        <dbReference type="EMBL" id="KIW68474.1"/>
    </source>
</evidence>
<name>A0A0D2G9A5_9EURO</name>
<sequence length="661" mass="73302">MQSDGSSPYYNPRHSALVHGYVPKPDRMGASHENGLTNLAGTTECRQLASTASNAKRSTTCPAVRTTLRSLNQLALNHLGCCHSKMIIRFHGFNTLIEPDHYLQVCSLACETLLDPYPEIKALGRWIKYYSLRGSLRIMPSTRAGFEVCLSETLHTTSKVQRTFRIHMDVFGPLAHRFAIPLPQTRRNCLHAQHGAVYPKVRPSREAGITATIKRLAISHALKAQILEEYYQIFLSKRRITPIGHAYGCDSGRTPQPGAEPPPASQSETNNGKLSSATLPGARTNDNDADEDTTVSRKRIRKTADEKEAELRCPEAAVGRGYAKCLTYSTRQVHRLKSDHLMPDHQFQRHALEIGRGKRGETEEHKWVRLFLKLNPDWNTNPPSPYYSANYQTLQDFGTFLRGEAEHFRQAGFRALAVDRGLASEPGSNVDNLSSQSPAPVNQLSHQPSILNDFSVTPADERPKEPHDASLDEQAYSLTGSNVADYHSSLLPVASSSSRSLRYVPRTSSTNSSRTSLSRLISGSSMISSVPSSHQAFSSAQPSICRCKKHSPVCQKLQNARPRSETCQGCQGLFSWSDKATPYIVSSDTPDSVLCRCESHYQECIFFMDKYDAGKCTCCDGWMPFSDRATPLILPASKSDTGASIDENDFSDMMNWDAPSL</sequence>
<organism evidence="2 3">
    <name type="scientific">Phialophora macrospora</name>
    <dbReference type="NCBI Taxonomy" id="1851006"/>
    <lineage>
        <taxon>Eukaryota</taxon>
        <taxon>Fungi</taxon>
        <taxon>Dikarya</taxon>
        <taxon>Ascomycota</taxon>
        <taxon>Pezizomycotina</taxon>
        <taxon>Eurotiomycetes</taxon>
        <taxon>Chaetothyriomycetidae</taxon>
        <taxon>Chaetothyriales</taxon>
        <taxon>Herpotrichiellaceae</taxon>
        <taxon>Phialophora</taxon>
    </lineage>
</organism>
<keyword evidence="3" id="KW-1185">Reference proteome</keyword>
<evidence type="ECO:0000256" key="1">
    <source>
        <dbReference type="SAM" id="MobiDB-lite"/>
    </source>
</evidence>
<dbReference type="AlphaFoldDB" id="A0A0D2G9A5"/>
<protein>
    <submittedName>
        <fullName evidence="2">Uncharacterized protein</fullName>
    </submittedName>
</protein>
<dbReference type="Proteomes" id="UP000054266">
    <property type="component" value="Unassembled WGS sequence"/>
</dbReference>
<feature type="region of interest" description="Disordered" evidence="1">
    <location>
        <begin position="424"/>
        <end position="446"/>
    </location>
</feature>
<dbReference type="HOGENOM" id="CLU_027209_0_0_1"/>
<accession>A0A0D2G9A5</accession>
<dbReference type="EMBL" id="KN846958">
    <property type="protein sequence ID" value="KIW68474.1"/>
    <property type="molecule type" value="Genomic_DNA"/>
</dbReference>
<feature type="compositionally biased region" description="Polar residues" evidence="1">
    <location>
        <begin position="265"/>
        <end position="278"/>
    </location>
</feature>
<feature type="compositionally biased region" description="Polar residues" evidence="1">
    <location>
        <begin position="426"/>
        <end position="446"/>
    </location>
</feature>
<gene>
    <name evidence="2" type="ORF">PV04_04416</name>
</gene>
<feature type="region of interest" description="Disordered" evidence="1">
    <location>
        <begin position="246"/>
        <end position="309"/>
    </location>
</feature>